<accession>A0AAR2LR55</accession>
<dbReference type="PANTHER" id="PTHR46298:SF1">
    <property type="entry name" value="ANDROGLOBIN"/>
    <property type="match status" value="1"/>
</dbReference>
<reference evidence="2" key="3">
    <citation type="submission" date="2025-09" db="UniProtKB">
        <authorList>
            <consortium name="Ensembl"/>
        </authorList>
    </citation>
    <scope>IDENTIFICATION</scope>
</reference>
<evidence type="ECO:0000313" key="3">
    <source>
        <dbReference type="Proteomes" id="UP001501920"/>
    </source>
</evidence>
<dbReference type="PANTHER" id="PTHR46298">
    <property type="entry name" value="ANDROGLOBIN"/>
    <property type="match status" value="1"/>
</dbReference>
<dbReference type="AlphaFoldDB" id="A0AAR2LR55"/>
<protein>
    <recommendedName>
        <fullName evidence="4">Androglobin</fullName>
    </recommendedName>
</protein>
<name>A0AAR2LR55_PYGNA</name>
<dbReference type="GeneTree" id="ENSGT00390000014904"/>
<evidence type="ECO:0000256" key="1">
    <source>
        <dbReference type="SAM" id="MobiDB-lite"/>
    </source>
</evidence>
<dbReference type="Ensembl" id="ENSPNAT00000066240.1">
    <property type="protein sequence ID" value="ENSPNAP00000077147.1"/>
    <property type="gene ID" value="ENSPNAG00000035092.1"/>
</dbReference>
<feature type="region of interest" description="Disordered" evidence="1">
    <location>
        <begin position="1"/>
        <end position="42"/>
    </location>
</feature>
<reference evidence="2 3" key="1">
    <citation type="submission" date="2020-10" db="EMBL/GenBank/DDBJ databases">
        <title>Pygocentrus nattereri (red-bellied piranha) genome, fPygNat1, primary haplotype.</title>
        <authorList>
            <person name="Myers G."/>
            <person name="Meyer A."/>
            <person name="Karagic N."/>
            <person name="Pippel M."/>
            <person name="Winkler S."/>
            <person name="Tracey A."/>
            <person name="Wood J."/>
            <person name="Formenti G."/>
            <person name="Howe K."/>
            <person name="Fedrigo O."/>
            <person name="Jarvis E.D."/>
        </authorList>
    </citation>
    <scope>NUCLEOTIDE SEQUENCE [LARGE SCALE GENOMIC DNA]</scope>
</reference>
<dbReference type="InterPro" id="IPR053033">
    <property type="entry name" value="Androglobin-like"/>
</dbReference>
<evidence type="ECO:0008006" key="4">
    <source>
        <dbReference type="Google" id="ProtNLM"/>
    </source>
</evidence>
<gene>
    <name evidence="2" type="primary">COX4I1</name>
</gene>
<sequence length="214" mass="24695">MKQCRSSQQRKRNLYPVASLHRKDNRPLKSKNHYGPGDLKRSRFPIWPEWNEAEVSAEKWDAAKGAKDGKAGKSPLSVSQFFEDPEGKVELPASLKVHTWKRPSEYIVNKTLVVVENESTFDLTSANEHLLSSELMRWIISEIYIVWKVCSGAVGMASEAPNPWRPWEHIYSLCKVTKDHVPQYNIYGKYVVRLYWMVISTYGEIVTHSNLLQC</sequence>
<dbReference type="SUPFAM" id="SSF54001">
    <property type="entry name" value="Cysteine proteinases"/>
    <property type="match status" value="1"/>
</dbReference>
<dbReference type="InterPro" id="IPR038765">
    <property type="entry name" value="Papain-like_cys_pep_sf"/>
</dbReference>
<reference evidence="2" key="2">
    <citation type="submission" date="2025-08" db="UniProtKB">
        <authorList>
            <consortium name="Ensembl"/>
        </authorList>
    </citation>
    <scope>IDENTIFICATION</scope>
</reference>
<dbReference type="Proteomes" id="UP001501920">
    <property type="component" value="Chromosome 4"/>
</dbReference>
<evidence type="ECO:0000313" key="2">
    <source>
        <dbReference type="Ensembl" id="ENSPNAP00000077147.1"/>
    </source>
</evidence>
<keyword evidence="3" id="KW-1185">Reference proteome</keyword>
<proteinExistence type="predicted"/>
<organism evidence="2 3">
    <name type="scientific">Pygocentrus nattereri</name>
    <name type="common">Red-bellied piranha</name>
    <dbReference type="NCBI Taxonomy" id="42514"/>
    <lineage>
        <taxon>Eukaryota</taxon>
        <taxon>Metazoa</taxon>
        <taxon>Chordata</taxon>
        <taxon>Craniata</taxon>
        <taxon>Vertebrata</taxon>
        <taxon>Euteleostomi</taxon>
        <taxon>Actinopterygii</taxon>
        <taxon>Neopterygii</taxon>
        <taxon>Teleostei</taxon>
        <taxon>Ostariophysi</taxon>
        <taxon>Characiformes</taxon>
        <taxon>Characoidei</taxon>
        <taxon>Pygocentrus</taxon>
    </lineage>
</organism>